<evidence type="ECO:0000313" key="2">
    <source>
        <dbReference type="EMBL" id="KAJ7688365.1"/>
    </source>
</evidence>
<gene>
    <name evidence="2" type="ORF">B0H17DRAFT_655202</name>
</gene>
<evidence type="ECO:0000313" key="3">
    <source>
        <dbReference type="Proteomes" id="UP001221757"/>
    </source>
</evidence>
<evidence type="ECO:0000256" key="1">
    <source>
        <dbReference type="SAM" id="MobiDB-lite"/>
    </source>
</evidence>
<accession>A0AAD7DCL2</accession>
<dbReference type="AlphaFoldDB" id="A0AAD7DCL2"/>
<dbReference type="EMBL" id="JARKIE010000079">
    <property type="protein sequence ID" value="KAJ7688365.1"/>
    <property type="molecule type" value="Genomic_DNA"/>
</dbReference>
<proteinExistence type="predicted"/>
<dbReference type="Proteomes" id="UP001221757">
    <property type="component" value="Unassembled WGS sequence"/>
</dbReference>
<reference evidence="2" key="1">
    <citation type="submission" date="2023-03" db="EMBL/GenBank/DDBJ databases">
        <title>Massive genome expansion in bonnet fungi (Mycena s.s.) driven by repeated elements and novel gene families across ecological guilds.</title>
        <authorList>
            <consortium name="Lawrence Berkeley National Laboratory"/>
            <person name="Harder C.B."/>
            <person name="Miyauchi S."/>
            <person name="Viragh M."/>
            <person name="Kuo A."/>
            <person name="Thoen E."/>
            <person name="Andreopoulos B."/>
            <person name="Lu D."/>
            <person name="Skrede I."/>
            <person name="Drula E."/>
            <person name="Henrissat B."/>
            <person name="Morin E."/>
            <person name="Kohler A."/>
            <person name="Barry K."/>
            <person name="LaButti K."/>
            <person name="Morin E."/>
            <person name="Salamov A."/>
            <person name="Lipzen A."/>
            <person name="Mereny Z."/>
            <person name="Hegedus B."/>
            <person name="Baldrian P."/>
            <person name="Stursova M."/>
            <person name="Weitz H."/>
            <person name="Taylor A."/>
            <person name="Grigoriev I.V."/>
            <person name="Nagy L.G."/>
            <person name="Martin F."/>
            <person name="Kauserud H."/>
        </authorList>
    </citation>
    <scope>NUCLEOTIDE SEQUENCE</scope>
    <source>
        <strain evidence="2">CBHHK067</strain>
    </source>
</reference>
<protein>
    <submittedName>
        <fullName evidence="2">Uncharacterized protein</fullName>
    </submittedName>
</protein>
<comment type="caution">
    <text evidence="2">The sequence shown here is derived from an EMBL/GenBank/DDBJ whole genome shotgun (WGS) entry which is preliminary data.</text>
</comment>
<keyword evidence="3" id="KW-1185">Reference proteome</keyword>
<sequence length="113" mass="12147">MEVVEYTNAIEILFNLISFIPGALNNQNPSTIQSGAPHVAMDLDPDMSVPQTGHIGSVSSLAYGESEPDSGASPSPSPNPTLILTQKRRAGTPRSGRLSMDRWQNRTGPQRLC</sequence>
<organism evidence="2 3">
    <name type="scientific">Mycena rosella</name>
    <name type="common">Pink bonnet</name>
    <name type="synonym">Agaricus rosellus</name>
    <dbReference type="NCBI Taxonomy" id="1033263"/>
    <lineage>
        <taxon>Eukaryota</taxon>
        <taxon>Fungi</taxon>
        <taxon>Dikarya</taxon>
        <taxon>Basidiomycota</taxon>
        <taxon>Agaricomycotina</taxon>
        <taxon>Agaricomycetes</taxon>
        <taxon>Agaricomycetidae</taxon>
        <taxon>Agaricales</taxon>
        <taxon>Marasmiineae</taxon>
        <taxon>Mycenaceae</taxon>
        <taxon>Mycena</taxon>
    </lineage>
</organism>
<name>A0AAD7DCL2_MYCRO</name>
<feature type="region of interest" description="Disordered" evidence="1">
    <location>
        <begin position="26"/>
        <end position="113"/>
    </location>
</feature>